<dbReference type="RefSeq" id="WP_330957354.1">
    <property type="nucleotide sequence ID" value="NZ_JAZGJQ010000001.1"/>
</dbReference>
<keyword evidence="2" id="KW-0472">Membrane</keyword>
<evidence type="ECO:0000256" key="2">
    <source>
        <dbReference type="SAM" id="Phobius"/>
    </source>
</evidence>
<feature type="compositionally biased region" description="Low complexity" evidence="1">
    <location>
        <begin position="53"/>
        <end position="69"/>
    </location>
</feature>
<gene>
    <name evidence="5" type="ORF">VXJ25_01075</name>
</gene>
<evidence type="ECO:0000313" key="6">
    <source>
        <dbReference type="Proteomes" id="UP001332931"/>
    </source>
</evidence>
<organism evidence="5 6">
    <name type="scientific">Olsenella absiana</name>
    <dbReference type="NCBI Taxonomy" id="3115222"/>
    <lineage>
        <taxon>Bacteria</taxon>
        <taxon>Bacillati</taxon>
        <taxon>Actinomycetota</taxon>
        <taxon>Coriobacteriia</taxon>
        <taxon>Coriobacteriales</taxon>
        <taxon>Atopobiaceae</taxon>
        <taxon>Olsenella</taxon>
    </lineage>
</organism>
<feature type="transmembrane region" description="Helical" evidence="2">
    <location>
        <begin position="75"/>
        <end position="98"/>
    </location>
</feature>
<dbReference type="NCBIfam" id="NF033903">
    <property type="entry name" value="VaFE_rpt"/>
    <property type="match status" value="3"/>
</dbReference>
<evidence type="ECO:0000259" key="3">
    <source>
        <dbReference type="Pfam" id="PF17802"/>
    </source>
</evidence>
<keyword evidence="2" id="KW-0812">Transmembrane</keyword>
<evidence type="ECO:0000256" key="1">
    <source>
        <dbReference type="SAM" id="MobiDB-lite"/>
    </source>
</evidence>
<dbReference type="InterPro" id="IPR013783">
    <property type="entry name" value="Ig-like_fold"/>
</dbReference>
<dbReference type="InterPro" id="IPR041100">
    <property type="entry name" value="TQ"/>
</dbReference>
<feature type="domain" description="T-Q ester bond containing" evidence="4">
    <location>
        <begin position="641"/>
        <end position="761"/>
    </location>
</feature>
<comment type="caution">
    <text evidence="5">The sequence shown here is derived from an EMBL/GenBank/DDBJ whole genome shotgun (WGS) entry which is preliminary data.</text>
</comment>
<proteinExistence type="predicted"/>
<dbReference type="EMBL" id="JAZGJQ010000001">
    <property type="protein sequence ID" value="MEE6146592.1"/>
    <property type="molecule type" value="Genomic_DNA"/>
</dbReference>
<reference evidence="5 6" key="1">
    <citation type="submission" date="2024-01" db="EMBL/GenBank/DDBJ databases">
        <title>Description of Olsenella sp. nov., isolated from pig feces.</title>
        <authorList>
            <person name="Chang Y.-H."/>
        </authorList>
    </citation>
    <scope>NUCLEOTIDE SEQUENCE [LARGE SCALE GENOMIC DNA]</scope>
    <source>
        <strain evidence="5 6">YH-ols2223</strain>
    </source>
</reference>
<feature type="domain" description="SpaA-like prealbumin fold" evidence="3">
    <location>
        <begin position="284"/>
        <end position="360"/>
    </location>
</feature>
<name>A0ABU7R7N4_9ACTN</name>
<dbReference type="Gene3D" id="2.60.40.10">
    <property type="entry name" value="Immunoglobulins"/>
    <property type="match status" value="2"/>
</dbReference>
<feature type="compositionally biased region" description="Basic and acidic residues" evidence="1">
    <location>
        <begin position="33"/>
        <end position="45"/>
    </location>
</feature>
<dbReference type="Proteomes" id="UP001332931">
    <property type="component" value="Unassembled WGS sequence"/>
</dbReference>
<dbReference type="InterPro" id="IPR041033">
    <property type="entry name" value="SpaA_PFL_dom_1"/>
</dbReference>
<dbReference type="Pfam" id="PF17802">
    <property type="entry name" value="SpaA"/>
    <property type="match status" value="2"/>
</dbReference>
<evidence type="ECO:0000313" key="5">
    <source>
        <dbReference type="EMBL" id="MEE6146592.1"/>
    </source>
</evidence>
<sequence length="1053" mass="109567">MLKGRAWETLAGLLRGGGGHEAAGRAGAARADVGPRPDGRGEDRARRARARGLRAPARAAAGGGRRSAPGPLRRAVGALAALALLLGQLLGALAPVAAEAREGSMTVVSSDVDPWGYFRMNTDAGTAAYCISPGLKDPIGVTFDRWDYVGETTGTPWDAHAMAYLLWRAAPGNPLGFASPDAATVASAWLLLGAQMDFDTGAVLVNGMQSNLFEGPGGRCDRADSQRIQDLVAEARAHAGQAGPWDRASRIWYAPGGLVQSVVEVLPRGEIRLGKTSANHEVVDGNACYSLAGAVYAVYSDEACTDAVATITTDERGEGSVGGLALGTYWLRETKAPAGFARSDEAIRVEVGSQVAARASVTDVPQLSPVDVVLQKLDRETGGASPLGAAALEGAQFEVRFFAGYYDEGGLPDEATRTWRVTTGEDGRARLADAQGDPLYHDSRGEVGIPMGTVAIREVKAPAGYLADGEERVVRVTPEGDAETVSTYAAPAFPEQVMRGDLSFVKIAGEGKARLAGIPFLLTARSTGEAHVVVSDANGRVDTSSANVPHTSATNANDQAYDGATVDVPRLDAHAGTWFSGAAEGGPSADDTLGALPFDTYRVEELPCAANAGLSLVGFEVTVDRDATVVEGGTVEDEAGPRIGTSLTDEGGEHLVAAGTMVALVDEVSYENLVPGRTYHLVGTLMDRQTASALLDVDGRPVTSEATFTPRLSSGEQNVRFAFDSSALGGHALVCFERLLDGGSLVASHEDLDDEGQTVYVPSIATKATDAQGERRDLLADGEATIVDTVSYENLVPGKAYTLTGTLMDKATGEPVAGADGGPLRASADLAPDFPSGTATVTFRVDGSLVAGRTVVAFETLSREGREYAVHADIDDEDQTVSFPAIGTRASDAADGDKVVEAAGGQRVADEVAYRNLTTGETYRLESRLVDAESGEELSRASRELVAERPDGSCTVELALDATGLGGRRLVCTEELYRADRLVARHADLGDEGQSVTVEGPEPVRPEGQPPAPRMGGVLPTTSDAAAPALGAGLVALGMLLLVVAFRLTRDGA</sequence>
<feature type="region of interest" description="Disordered" evidence="1">
    <location>
        <begin position="19"/>
        <end position="69"/>
    </location>
</feature>
<feature type="region of interest" description="Disordered" evidence="1">
    <location>
        <begin position="990"/>
        <end position="1013"/>
    </location>
</feature>
<feature type="transmembrane region" description="Helical" evidence="2">
    <location>
        <begin position="1025"/>
        <end position="1048"/>
    </location>
</feature>
<keyword evidence="2" id="KW-1133">Transmembrane helix</keyword>
<accession>A0ABU7R7N4</accession>
<dbReference type="Pfam" id="PF18202">
    <property type="entry name" value="TQ"/>
    <property type="match status" value="3"/>
</dbReference>
<feature type="domain" description="SpaA-like prealbumin fold" evidence="3">
    <location>
        <begin position="390"/>
        <end position="485"/>
    </location>
</feature>
<feature type="domain" description="T-Q ester bond containing" evidence="4">
    <location>
        <begin position="884"/>
        <end position="998"/>
    </location>
</feature>
<feature type="domain" description="T-Q ester bond containing" evidence="4">
    <location>
        <begin position="762"/>
        <end position="882"/>
    </location>
</feature>
<evidence type="ECO:0000259" key="4">
    <source>
        <dbReference type="Pfam" id="PF18202"/>
    </source>
</evidence>
<protein>
    <submittedName>
        <fullName evidence="5">VaFE repeat-containing surface-anchored protein</fullName>
    </submittedName>
</protein>
<keyword evidence="6" id="KW-1185">Reference proteome</keyword>
<dbReference type="Gene3D" id="2.60.40.3930">
    <property type="match status" value="3"/>
</dbReference>